<dbReference type="AlphaFoldDB" id="A0A1I7XZ99"/>
<proteinExistence type="predicted"/>
<keyword evidence="1" id="KW-1185">Reference proteome</keyword>
<name>A0A1I7XZ99_9BILA</name>
<sequence length="164" mass="16082">GGGDAVVAGQGRDETLAVLQAVAGLEVQRLGLEGASIVVEQAADQREPALAAIEHAAGAVVQVLLAGQCAASAVVQAVGVDAQQGLADQPAAAIVEAQGLGGRDQATLAVVEPAVDAQGHIGFAGDDAVSVIQARGSDLLPAKADQCALVAVVQGVFKVHVEAA</sequence>
<evidence type="ECO:0000313" key="2">
    <source>
        <dbReference type="WBParaSite" id="L893_g11032.t1"/>
    </source>
</evidence>
<organism evidence="1 2">
    <name type="scientific">Steinernema glaseri</name>
    <dbReference type="NCBI Taxonomy" id="37863"/>
    <lineage>
        <taxon>Eukaryota</taxon>
        <taxon>Metazoa</taxon>
        <taxon>Ecdysozoa</taxon>
        <taxon>Nematoda</taxon>
        <taxon>Chromadorea</taxon>
        <taxon>Rhabditida</taxon>
        <taxon>Tylenchina</taxon>
        <taxon>Panagrolaimomorpha</taxon>
        <taxon>Strongyloidoidea</taxon>
        <taxon>Steinernematidae</taxon>
        <taxon>Steinernema</taxon>
    </lineage>
</organism>
<protein>
    <submittedName>
        <fullName evidence="2">Flagellar hook-length control protein</fullName>
    </submittedName>
</protein>
<dbReference type="Proteomes" id="UP000095287">
    <property type="component" value="Unplaced"/>
</dbReference>
<dbReference type="WBParaSite" id="L893_g11032.t1">
    <property type="protein sequence ID" value="L893_g11032.t1"/>
    <property type="gene ID" value="L893_g11032"/>
</dbReference>
<evidence type="ECO:0000313" key="1">
    <source>
        <dbReference type="Proteomes" id="UP000095287"/>
    </source>
</evidence>
<accession>A0A1I7XZ99</accession>
<reference evidence="2" key="1">
    <citation type="submission" date="2016-11" db="UniProtKB">
        <authorList>
            <consortium name="WormBaseParasite"/>
        </authorList>
    </citation>
    <scope>IDENTIFICATION</scope>
</reference>